<dbReference type="Gene3D" id="2.60.40.10">
    <property type="entry name" value="Immunoglobulins"/>
    <property type="match status" value="2"/>
</dbReference>
<evidence type="ECO:0000256" key="17">
    <source>
        <dbReference type="ARBA" id="ARBA00058974"/>
    </source>
</evidence>
<evidence type="ECO:0000256" key="3">
    <source>
        <dbReference type="ARBA" id="ARBA00022606"/>
    </source>
</evidence>
<feature type="signal peptide" evidence="24">
    <location>
        <begin position="1"/>
        <end position="25"/>
    </location>
</feature>
<feature type="transmembrane region" description="Helical" evidence="23">
    <location>
        <begin position="517"/>
        <end position="542"/>
    </location>
</feature>
<evidence type="ECO:0000256" key="12">
    <source>
        <dbReference type="ARBA" id="ARBA00023180"/>
    </source>
</evidence>
<evidence type="ECO:0000256" key="2">
    <source>
        <dbReference type="ARBA" id="ARBA00004389"/>
    </source>
</evidence>
<comment type="subcellular location">
    <subcellularLocation>
        <location evidence="1">Cell projection</location>
        <location evidence="1">Dendrite</location>
    </subcellularLocation>
    <subcellularLocation>
        <location evidence="16">Endomembrane system</location>
        <topology evidence="16">Single-pass type I membrane protein</topology>
    </subcellularLocation>
    <subcellularLocation>
        <location evidence="2">Endoplasmic reticulum membrane</location>
        <topology evidence="2">Single-pass membrane protein</topology>
    </subcellularLocation>
</comment>
<reference evidence="27" key="2">
    <citation type="submission" date="2025-09" db="UniProtKB">
        <authorList>
            <consortium name="Ensembl"/>
        </authorList>
    </citation>
    <scope>IDENTIFICATION</scope>
</reference>
<keyword evidence="14" id="KW-0844">Vision</keyword>
<dbReference type="Pfam" id="PF00560">
    <property type="entry name" value="LRR_1"/>
    <property type="match status" value="1"/>
</dbReference>
<evidence type="ECO:0000256" key="19">
    <source>
        <dbReference type="ARBA" id="ARBA00075045"/>
    </source>
</evidence>
<dbReference type="Pfam" id="PF07679">
    <property type="entry name" value="I-set"/>
    <property type="match status" value="1"/>
</dbReference>
<dbReference type="FunFam" id="3.80.10.10:FF:000058">
    <property type="entry name" value="immunoglobulin superfamily containing leucine-rich repeat protein 2"/>
    <property type="match status" value="1"/>
</dbReference>
<name>A0A668V982_OREAU</name>
<dbReference type="CDD" id="cd00063">
    <property type="entry name" value="FN3"/>
    <property type="match status" value="1"/>
</dbReference>
<evidence type="ECO:0000256" key="4">
    <source>
        <dbReference type="ARBA" id="ARBA00022614"/>
    </source>
</evidence>
<evidence type="ECO:0000256" key="16">
    <source>
        <dbReference type="ARBA" id="ARBA00046288"/>
    </source>
</evidence>
<feature type="region of interest" description="Disordered" evidence="22">
    <location>
        <begin position="349"/>
        <end position="371"/>
    </location>
</feature>
<gene>
    <name evidence="27" type="primary">lrit1b</name>
</gene>
<dbReference type="SUPFAM" id="SSF48726">
    <property type="entry name" value="Immunoglobulin"/>
    <property type="match status" value="1"/>
</dbReference>
<sequence>MSRHFPAAFCLALVFLPLMSSSCPAQCSCFFHKLSDGSKARSVLCNDPEIKVVPQNFPTDTAKLRIEKTAITRISSSTFHYLNSLEFLWMSFNSLNSLTPDSFRGLYNLNELRLDGNSLTSFPWESLTDMPNLRLLDLHNNKISSMPAEAIMYIRNITYLDLSSNSLSTVPGEILTMWLSVKPPQDADSSKLILGLHDNPWLCDCRLYDLVQFQKSPSSSVALIDTRLRCADPESLSGVLFTEAELQRCQGPRVHTAVARVRSSLGNNVLLRCGTVGVPIPELSWSRADGKKMNGTVQQEISKEGIIWSILSVPAVSYRDSGKYVCKATNFVGTADAVISLVITDSFRSEEAGGGGGGGTSKRSRGKKNGGIGRAAYQEKLIARYVPPPTSTKPLDVQQDALSNLSANASSLQQAPEKRIVRSVKVIGDTDHTVSLNWRAPTATNTTEFSVLYAIFGERDMRRINVGSGRNRITIDGLVPKTKYIACVCVKGLIPKKEQCVIFSTDEAASASGTQKLINVVVITVACVIAVPLTLIVCCGAIKKRCQKLLGRQSKEIQDSYVTFETLGPGTKAKGMEGEYLTRLNPDESNRLLSARSSVDSEATARTEGLPNEYFC</sequence>
<dbReference type="SMART" id="SM00369">
    <property type="entry name" value="LRR_TYP"/>
    <property type="match status" value="4"/>
</dbReference>
<evidence type="ECO:0000256" key="21">
    <source>
        <dbReference type="ARBA" id="ARBA00080094"/>
    </source>
</evidence>
<dbReference type="InterPro" id="IPR003591">
    <property type="entry name" value="Leu-rich_rpt_typical-subtyp"/>
</dbReference>
<evidence type="ECO:0000256" key="9">
    <source>
        <dbReference type="ARBA" id="ARBA00022989"/>
    </source>
</evidence>
<evidence type="ECO:0000259" key="26">
    <source>
        <dbReference type="PROSITE" id="PS50853"/>
    </source>
</evidence>
<dbReference type="InterPro" id="IPR000483">
    <property type="entry name" value="Cys-rich_flank_reg_C"/>
</dbReference>
<evidence type="ECO:0000313" key="28">
    <source>
        <dbReference type="Proteomes" id="UP000472276"/>
    </source>
</evidence>
<reference evidence="27" key="1">
    <citation type="submission" date="2025-08" db="UniProtKB">
        <authorList>
            <consortium name="Ensembl"/>
        </authorList>
    </citation>
    <scope>IDENTIFICATION</scope>
</reference>
<evidence type="ECO:0000256" key="20">
    <source>
        <dbReference type="ARBA" id="ARBA00079569"/>
    </source>
</evidence>
<dbReference type="InterPro" id="IPR013098">
    <property type="entry name" value="Ig_I-set"/>
</dbReference>
<keyword evidence="28" id="KW-1185">Reference proteome</keyword>
<dbReference type="Proteomes" id="UP000472276">
    <property type="component" value="Unassembled WGS sequence"/>
</dbReference>
<dbReference type="InterPro" id="IPR003598">
    <property type="entry name" value="Ig_sub2"/>
</dbReference>
<dbReference type="FunFam" id="2.60.40.10:FF:000744">
    <property type="entry name" value="Leucine rich repeat, Ig-like and transmembrane domains 1"/>
    <property type="match status" value="1"/>
</dbReference>
<feature type="domain" description="Ig-like" evidence="25">
    <location>
        <begin position="252"/>
        <end position="344"/>
    </location>
</feature>
<dbReference type="Gene3D" id="3.80.10.10">
    <property type="entry name" value="Ribonuclease Inhibitor"/>
    <property type="match status" value="1"/>
</dbReference>
<evidence type="ECO:0000256" key="15">
    <source>
        <dbReference type="ARBA" id="ARBA00023319"/>
    </source>
</evidence>
<dbReference type="InterPro" id="IPR003961">
    <property type="entry name" value="FN3_dom"/>
</dbReference>
<keyword evidence="13" id="KW-0966">Cell projection</keyword>
<evidence type="ECO:0000256" key="11">
    <source>
        <dbReference type="ARBA" id="ARBA00023157"/>
    </source>
</evidence>
<evidence type="ECO:0000313" key="27">
    <source>
        <dbReference type="Ensembl" id="ENSOABP00000048396.2"/>
    </source>
</evidence>
<dbReference type="InterPro" id="IPR007110">
    <property type="entry name" value="Ig-like_dom"/>
</dbReference>
<dbReference type="PANTHER" id="PTHR45842">
    <property type="entry name" value="SYNAPTIC ADHESION-LIKE MOLECULE SALM"/>
    <property type="match status" value="1"/>
</dbReference>
<evidence type="ECO:0000256" key="10">
    <source>
        <dbReference type="ARBA" id="ARBA00023136"/>
    </source>
</evidence>
<dbReference type="SUPFAM" id="SSF52058">
    <property type="entry name" value="L domain-like"/>
    <property type="match status" value="1"/>
</dbReference>
<dbReference type="SMART" id="SM00082">
    <property type="entry name" value="LRRCT"/>
    <property type="match status" value="1"/>
</dbReference>
<dbReference type="AlphaFoldDB" id="A0A668V982"/>
<dbReference type="GO" id="GO:0030425">
    <property type="term" value="C:dendrite"/>
    <property type="evidence" value="ECO:0007669"/>
    <property type="project" value="UniProtKB-SubCell"/>
</dbReference>
<dbReference type="SUPFAM" id="SSF49265">
    <property type="entry name" value="Fibronectin type III"/>
    <property type="match status" value="1"/>
</dbReference>
<feature type="chain" id="PRO_5044213845" description="Leucine-rich repeat, immunoglobulin-like domain and transmembrane domain-containing protein 1" evidence="24">
    <location>
        <begin position="26"/>
        <end position="616"/>
    </location>
</feature>
<dbReference type="SMART" id="SM00408">
    <property type="entry name" value="IGc2"/>
    <property type="match status" value="1"/>
</dbReference>
<dbReference type="FunFam" id="2.60.40.10:FF:000928">
    <property type="entry name" value="Leucine rich repeat, Ig-like and transmembrane domains 1"/>
    <property type="match status" value="1"/>
</dbReference>
<evidence type="ECO:0000256" key="6">
    <source>
        <dbReference type="ARBA" id="ARBA00022729"/>
    </source>
</evidence>
<evidence type="ECO:0000256" key="14">
    <source>
        <dbReference type="ARBA" id="ARBA00023305"/>
    </source>
</evidence>
<proteinExistence type="predicted"/>
<comment type="function">
    <text evidence="17">Photoreceptor synaptic protein essential for normal vision. Involved in synapse formation in cone photoreceptor cells.</text>
</comment>
<dbReference type="InterPro" id="IPR050467">
    <property type="entry name" value="LRFN"/>
</dbReference>
<keyword evidence="8" id="KW-0256">Endoplasmic reticulum</keyword>
<dbReference type="PANTHER" id="PTHR45842:SF9">
    <property type="entry name" value="LEUCINE-RICH REPEAT, IMMUNOGLOBULIN-LIKE DOMAIN AND TRANSMEMBRANE DOMAIN-CONTAINING PROTEIN 1"/>
    <property type="match status" value="1"/>
</dbReference>
<dbReference type="InterPro" id="IPR003599">
    <property type="entry name" value="Ig_sub"/>
</dbReference>
<evidence type="ECO:0000259" key="25">
    <source>
        <dbReference type="PROSITE" id="PS50835"/>
    </source>
</evidence>
<keyword evidence="6 24" id="KW-0732">Signal</keyword>
<dbReference type="InterPro" id="IPR036179">
    <property type="entry name" value="Ig-like_dom_sf"/>
</dbReference>
<keyword evidence="11" id="KW-1015">Disulfide bond</keyword>
<evidence type="ECO:0000256" key="7">
    <source>
        <dbReference type="ARBA" id="ARBA00022737"/>
    </source>
</evidence>
<dbReference type="InterPro" id="IPR036116">
    <property type="entry name" value="FN3_sf"/>
</dbReference>
<dbReference type="InterPro" id="IPR032675">
    <property type="entry name" value="LRR_dom_sf"/>
</dbReference>
<dbReference type="InterPro" id="IPR001611">
    <property type="entry name" value="Leu-rich_rpt"/>
</dbReference>
<dbReference type="PROSITE" id="PS51450">
    <property type="entry name" value="LRR"/>
    <property type="match status" value="1"/>
</dbReference>
<accession>A0A668V982</accession>
<dbReference type="SMART" id="SM00409">
    <property type="entry name" value="IG"/>
    <property type="match status" value="1"/>
</dbReference>
<organism evidence="27 28">
    <name type="scientific">Oreochromis aureus</name>
    <name type="common">Israeli tilapia</name>
    <name type="synonym">Chromis aureus</name>
    <dbReference type="NCBI Taxonomy" id="47969"/>
    <lineage>
        <taxon>Eukaryota</taxon>
        <taxon>Metazoa</taxon>
        <taxon>Chordata</taxon>
        <taxon>Craniata</taxon>
        <taxon>Vertebrata</taxon>
        <taxon>Euteleostomi</taxon>
        <taxon>Actinopterygii</taxon>
        <taxon>Neopterygii</taxon>
        <taxon>Teleostei</taxon>
        <taxon>Neoteleostei</taxon>
        <taxon>Acanthomorphata</taxon>
        <taxon>Ovalentaria</taxon>
        <taxon>Cichlomorphae</taxon>
        <taxon>Cichliformes</taxon>
        <taxon>Cichlidae</taxon>
        <taxon>African cichlids</taxon>
        <taxon>Pseudocrenilabrinae</taxon>
        <taxon>Oreochromini</taxon>
        <taxon>Oreochromis</taxon>
    </lineage>
</organism>
<dbReference type="PROSITE" id="PS50835">
    <property type="entry name" value="IG_LIKE"/>
    <property type="match status" value="1"/>
</dbReference>
<dbReference type="PROSITE" id="PS50853">
    <property type="entry name" value="FN3"/>
    <property type="match status" value="1"/>
</dbReference>
<evidence type="ECO:0000256" key="23">
    <source>
        <dbReference type="SAM" id="Phobius"/>
    </source>
</evidence>
<keyword evidence="5 23" id="KW-0812">Transmembrane</keyword>
<feature type="domain" description="Fibronectin type-III" evidence="26">
    <location>
        <begin position="420"/>
        <end position="508"/>
    </location>
</feature>
<keyword evidence="15" id="KW-0393">Immunoglobulin domain</keyword>
<evidence type="ECO:0000256" key="5">
    <source>
        <dbReference type="ARBA" id="ARBA00022692"/>
    </source>
</evidence>
<keyword evidence="7" id="KW-0677">Repeat</keyword>
<keyword evidence="12" id="KW-0325">Glycoprotein</keyword>
<evidence type="ECO:0000256" key="24">
    <source>
        <dbReference type="SAM" id="SignalP"/>
    </source>
</evidence>
<dbReference type="InterPro" id="IPR013783">
    <property type="entry name" value="Ig-like_fold"/>
</dbReference>
<keyword evidence="3" id="KW-0716">Sensory transduction</keyword>
<keyword evidence="9 23" id="KW-1133">Transmembrane helix</keyword>
<evidence type="ECO:0000256" key="18">
    <source>
        <dbReference type="ARBA" id="ARBA00068065"/>
    </source>
</evidence>
<evidence type="ECO:0000256" key="13">
    <source>
        <dbReference type="ARBA" id="ARBA00023273"/>
    </source>
</evidence>
<evidence type="ECO:0000256" key="22">
    <source>
        <dbReference type="SAM" id="MobiDB-lite"/>
    </source>
</evidence>
<dbReference type="Ensembl" id="ENSOABT00000049638.2">
    <property type="protein sequence ID" value="ENSOABP00000048396.2"/>
    <property type="gene ID" value="ENSOABG00000021581.2"/>
</dbReference>
<dbReference type="GO" id="GO:0005789">
    <property type="term" value="C:endoplasmic reticulum membrane"/>
    <property type="evidence" value="ECO:0007669"/>
    <property type="project" value="UniProtKB-SubCell"/>
</dbReference>
<evidence type="ECO:0000256" key="1">
    <source>
        <dbReference type="ARBA" id="ARBA00004279"/>
    </source>
</evidence>
<keyword evidence="4" id="KW-0433">Leucine-rich repeat</keyword>
<protein>
    <recommendedName>
        <fullName evidence="18">Leucine-rich repeat, immunoglobulin-like domain and transmembrane domain-containing protein 1</fullName>
    </recommendedName>
    <alternativeName>
        <fullName evidence="19">Leucine-rich repeat-containing protein 21</fullName>
    </alternativeName>
    <alternativeName>
        <fullName evidence="21">Photoreceptor-associated LRR superfamily protein</fullName>
    </alternativeName>
    <alternativeName>
        <fullName evidence="20">Retina-specific protein PAL</fullName>
    </alternativeName>
</protein>
<keyword evidence="10 23" id="KW-0472">Membrane</keyword>
<dbReference type="GO" id="GO:0007601">
    <property type="term" value="P:visual perception"/>
    <property type="evidence" value="ECO:0007669"/>
    <property type="project" value="UniProtKB-KW"/>
</dbReference>
<dbReference type="PROSITE" id="PS51257">
    <property type="entry name" value="PROKAR_LIPOPROTEIN"/>
    <property type="match status" value="1"/>
</dbReference>
<evidence type="ECO:0000256" key="8">
    <source>
        <dbReference type="ARBA" id="ARBA00022824"/>
    </source>
</evidence>
<dbReference type="Pfam" id="PF13855">
    <property type="entry name" value="LRR_8"/>
    <property type="match status" value="1"/>
</dbReference>